<feature type="compositionally biased region" description="Basic residues" evidence="1">
    <location>
        <begin position="144"/>
        <end position="155"/>
    </location>
</feature>
<feature type="region of interest" description="Disordered" evidence="1">
    <location>
        <begin position="134"/>
        <end position="180"/>
    </location>
</feature>
<feature type="compositionally biased region" description="Basic and acidic residues" evidence="1">
    <location>
        <begin position="156"/>
        <end position="168"/>
    </location>
</feature>
<reference evidence="2" key="1">
    <citation type="journal article" date="2007" name="PLoS ONE">
        <title>The first genome sequence of an elite grapevine cultivar (Pinot noir Vitis vinifera L.): coping with a highly heterozygous genome.</title>
        <authorList>
            <person name="Velasco R."/>
            <person name="Zharkikh A."/>
            <person name="Troggio M."/>
            <person name="Cartwright D.A."/>
            <person name="Cestaro A."/>
            <person name="Pruss D."/>
            <person name="Pindo M."/>
            <person name="FitzGerald L.M."/>
            <person name="Vezzulli S."/>
            <person name="Reid J."/>
            <person name="Malacarne G."/>
            <person name="Iliev D."/>
            <person name="Coppola G."/>
            <person name="Wardell B."/>
            <person name="Micheletti D."/>
            <person name="Macalma T."/>
            <person name="Facci M."/>
            <person name="Mitchell J.T."/>
            <person name="Perazzolli M."/>
            <person name="Eldredge G."/>
            <person name="Gatto P."/>
            <person name="Oyzerski R."/>
            <person name="Moretto M."/>
            <person name="Gutin N."/>
            <person name="Stefanini M."/>
            <person name="Chen Y."/>
            <person name="Segala C."/>
            <person name="Davenport C."/>
            <person name="Dematte L."/>
            <person name="Mraz A."/>
            <person name="Battilana J."/>
            <person name="Stormo K."/>
            <person name="Costa F."/>
            <person name="Tao Q."/>
            <person name="Si-Ammour A."/>
            <person name="Harkins T."/>
            <person name="Lackey A."/>
            <person name="Perbost C."/>
            <person name="Taillon B."/>
            <person name="Stella A."/>
            <person name="Solovyev V."/>
            <person name="Fawcett J.A."/>
            <person name="Sterck L."/>
            <person name="Vandepoele K."/>
            <person name="Grando S.M."/>
            <person name="Toppo S."/>
            <person name="Moser C."/>
            <person name="Lanchbury J."/>
            <person name="Bogden R."/>
            <person name="Skolnick M."/>
            <person name="Sgaramella V."/>
            <person name="Bhatnagar S.K."/>
            <person name="Fontana P."/>
            <person name="Gutin A."/>
            <person name="Van de Peer Y."/>
            <person name="Salamini F."/>
            <person name="Viola R."/>
        </authorList>
    </citation>
    <scope>NUCLEOTIDE SEQUENCE</scope>
</reference>
<gene>
    <name evidence="2" type="ORF">VITISV_010476</name>
</gene>
<evidence type="ECO:0000313" key="2">
    <source>
        <dbReference type="EMBL" id="CAN65697.1"/>
    </source>
</evidence>
<protein>
    <submittedName>
        <fullName evidence="2">Uncharacterized protein</fullName>
    </submittedName>
</protein>
<feature type="compositionally biased region" description="Acidic residues" evidence="1">
    <location>
        <begin position="67"/>
        <end position="79"/>
    </location>
</feature>
<sequence>MAMSDCTQNALSSVHVSVRFSVLASAVPAASADSNRIELGKNVPESVKIVPMGRIGAAGVGEHENEGSEGEAEGSESENEDHGVETAELLSGDGGVEVVRRDSRMGRWSFAVAEGLWGSHGCRERKRAWIKVTGNGESSMSLRERKKKEMRKKVRKGIERAKEKKSRDSSQTASRKSVVS</sequence>
<accession>A5BIM8</accession>
<dbReference type="ExpressionAtlas" id="A5BIM8">
    <property type="expression patterns" value="baseline and differential"/>
</dbReference>
<dbReference type="AlphaFoldDB" id="A5BIM8"/>
<dbReference type="EMBL" id="AM460735">
    <property type="protein sequence ID" value="CAN65697.1"/>
    <property type="molecule type" value="Genomic_DNA"/>
</dbReference>
<name>A5BIM8_VITVI</name>
<evidence type="ECO:0000256" key="1">
    <source>
        <dbReference type="SAM" id="MobiDB-lite"/>
    </source>
</evidence>
<feature type="compositionally biased region" description="Polar residues" evidence="1">
    <location>
        <begin position="169"/>
        <end position="180"/>
    </location>
</feature>
<feature type="region of interest" description="Disordered" evidence="1">
    <location>
        <begin position="59"/>
        <end position="95"/>
    </location>
</feature>
<organism evidence="2">
    <name type="scientific">Vitis vinifera</name>
    <name type="common">Grape</name>
    <dbReference type="NCBI Taxonomy" id="29760"/>
    <lineage>
        <taxon>Eukaryota</taxon>
        <taxon>Viridiplantae</taxon>
        <taxon>Streptophyta</taxon>
        <taxon>Embryophyta</taxon>
        <taxon>Tracheophyta</taxon>
        <taxon>Spermatophyta</taxon>
        <taxon>Magnoliopsida</taxon>
        <taxon>eudicotyledons</taxon>
        <taxon>Gunneridae</taxon>
        <taxon>Pentapetalae</taxon>
        <taxon>rosids</taxon>
        <taxon>Vitales</taxon>
        <taxon>Vitaceae</taxon>
        <taxon>Viteae</taxon>
        <taxon>Vitis</taxon>
    </lineage>
</organism>
<proteinExistence type="predicted"/>